<dbReference type="PANTHER" id="PTHR30469:SF15">
    <property type="entry name" value="HLYD FAMILY OF SECRETION PROTEINS"/>
    <property type="match status" value="1"/>
</dbReference>
<protein>
    <submittedName>
        <fullName evidence="3">Efflux RND transporter periplasmic adaptor subunit</fullName>
    </submittedName>
</protein>
<evidence type="ECO:0000313" key="3">
    <source>
        <dbReference type="EMBL" id="PWF21457.1"/>
    </source>
</evidence>
<organism evidence="3 4">
    <name type="scientific">Corticimicrobacter populi</name>
    <dbReference type="NCBI Taxonomy" id="2175229"/>
    <lineage>
        <taxon>Bacteria</taxon>
        <taxon>Pseudomonadati</taxon>
        <taxon>Pseudomonadota</taxon>
        <taxon>Betaproteobacteria</taxon>
        <taxon>Burkholderiales</taxon>
        <taxon>Alcaligenaceae</taxon>
        <taxon>Corticimicrobacter</taxon>
    </lineage>
</organism>
<evidence type="ECO:0000256" key="1">
    <source>
        <dbReference type="ARBA" id="ARBA00009477"/>
    </source>
</evidence>
<dbReference type="Proteomes" id="UP000245212">
    <property type="component" value="Unassembled WGS sequence"/>
</dbReference>
<sequence>MRAEYAHSARHVTALAGSSPRHGLQRHILPLLTALALIGMAETIQAQEAQVVRAQVTAVRQAVLSSELAGKLLKLPFREGDSFKAGDVLAEFDCSLHRARLSRSAAAESSARQQLNVANRLDALDSISVSDLAQARSAVSVGQAESAVDRAMVQRCTIKAPFAGRVGETHVRVSEYVPEGKELLGIYETGGFEVEMIVPSRWLVWLRPGYPFAVLLDETGQAHAGEIARIAGSVDPVSQSVRAIGRLGADEQGLLPGMSGTVSIEPPAAAVSDGQAHAGGDLAPHRAEQ</sequence>
<dbReference type="NCBIfam" id="TIGR01730">
    <property type="entry name" value="RND_mfp"/>
    <property type="match status" value="1"/>
</dbReference>
<dbReference type="Pfam" id="PF25917">
    <property type="entry name" value="BSH_RND"/>
    <property type="match status" value="1"/>
</dbReference>
<accession>A0A2V1K0M1</accession>
<dbReference type="InterPro" id="IPR006143">
    <property type="entry name" value="RND_pump_MFP"/>
</dbReference>
<name>A0A2V1K0M1_9BURK</name>
<gene>
    <name evidence="3" type="ORF">DD235_14380</name>
</gene>
<reference evidence="4" key="1">
    <citation type="submission" date="2018-05" db="EMBL/GenBank/DDBJ databases">
        <authorList>
            <person name="Li Y."/>
        </authorList>
    </citation>
    <scope>NUCLEOTIDE SEQUENCE [LARGE SCALE GENOMIC DNA]</scope>
    <source>
        <strain evidence="4">3d-2-2</strain>
    </source>
</reference>
<evidence type="ECO:0000259" key="2">
    <source>
        <dbReference type="Pfam" id="PF25917"/>
    </source>
</evidence>
<keyword evidence="4" id="KW-1185">Reference proteome</keyword>
<dbReference type="SUPFAM" id="SSF111369">
    <property type="entry name" value="HlyD-like secretion proteins"/>
    <property type="match status" value="1"/>
</dbReference>
<proteinExistence type="inferred from homology"/>
<dbReference type="GO" id="GO:1990281">
    <property type="term" value="C:efflux pump complex"/>
    <property type="evidence" value="ECO:0007669"/>
    <property type="project" value="TreeGrafter"/>
</dbReference>
<comment type="caution">
    <text evidence="3">The sequence shown here is derived from an EMBL/GenBank/DDBJ whole genome shotgun (WGS) entry which is preliminary data.</text>
</comment>
<evidence type="ECO:0000313" key="4">
    <source>
        <dbReference type="Proteomes" id="UP000245212"/>
    </source>
</evidence>
<dbReference type="Gene3D" id="2.40.50.100">
    <property type="match status" value="1"/>
</dbReference>
<dbReference type="InterPro" id="IPR058625">
    <property type="entry name" value="MdtA-like_BSH"/>
</dbReference>
<dbReference type="Gene3D" id="1.10.287.470">
    <property type="entry name" value="Helix hairpin bin"/>
    <property type="match status" value="1"/>
</dbReference>
<feature type="domain" description="Multidrug resistance protein MdtA-like barrel-sandwich hybrid" evidence="2">
    <location>
        <begin position="61"/>
        <end position="182"/>
    </location>
</feature>
<dbReference type="GO" id="GO:0015562">
    <property type="term" value="F:efflux transmembrane transporter activity"/>
    <property type="evidence" value="ECO:0007669"/>
    <property type="project" value="TreeGrafter"/>
</dbReference>
<dbReference type="PANTHER" id="PTHR30469">
    <property type="entry name" value="MULTIDRUG RESISTANCE PROTEIN MDTA"/>
    <property type="match status" value="1"/>
</dbReference>
<dbReference type="Gene3D" id="2.40.30.170">
    <property type="match status" value="1"/>
</dbReference>
<dbReference type="AlphaFoldDB" id="A0A2V1K0M1"/>
<comment type="similarity">
    <text evidence="1">Belongs to the membrane fusion protein (MFP) (TC 8.A.1) family.</text>
</comment>
<dbReference type="EMBL" id="QETA01000007">
    <property type="protein sequence ID" value="PWF21457.1"/>
    <property type="molecule type" value="Genomic_DNA"/>
</dbReference>